<proteinExistence type="predicted"/>
<dbReference type="PANTHER" id="PTHR33356:SF13">
    <property type="entry name" value="DUF4005 DOMAIN-CONTAINING PROTEIN"/>
    <property type="match status" value="1"/>
</dbReference>
<protein>
    <submittedName>
        <fullName evidence="1">Uncharacterized protein</fullName>
    </submittedName>
</protein>
<name>A0ABD2ZDM5_9GENT</name>
<evidence type="ECO:0000313" key="1">
    <source>
        <dbReference type="EMBL" id="KAL3517566.1"/>
    </source>
</evidence>
<gene>
    <name evidence="1" type="ORF">ACH5RR_020155</name>
</gene>
<organism evidence="1 2">
    <name type="scientific">Cinchona calisaya</name>
    <dbReference type="NCBI Taxonomy" id="153742"/>
    <lineage>
        <taxon>Eukaryota</taxon>
        <taxon>Viridiplantae</taxon>
        <taxon>Streptophyta</taxon>
        <taxon>Embryophyta</taxon>
        <taxon>Tracheophyta</taxon>
        <taxon>Spermatophyta</taxon>
        <taxon>Magnoliopsida</taxon>
        <taxon>eudicotyledons</taxon>
        <taxon>Gunneridae</taxon>
        <taxon>Pentapetalae</taxon>
        <taxon>asterids</taxon>
        <taxon>lamiids</taxon>
        <taxon>Gentianales</taxon>
        <taxon>Rubiaceae</taxon>
        <taxon>Cinchonoideae</taxon>
        <taxon>Cinchoneae</taxon>
        <taxon>Cinchona</taxon>
    </lineage>
</organism>
<accession>A0ABD2ZDM5</accession>
<dbReference type="EMBL" id="JBJUIK010000009">
    <property type="protein sequence ID" value="KAL3517566.1"/>
    <property type="molecule type" value="Genomic_DNA"/>
</dbReference>
<evidence type="ECO:0000313" key="2">
    <source>
        <dbReference type="Proteomes" id="UP001630127"/>
    </source>
</evidence>
<dbReference type="PANTHER" id="PTHR33356">
    <property type="entry name" value="TIP41-LIKE PROTEIN"/>
    <property type="match status" value="1"/>
</dbReference>
<dbReference type="AlphaFoldDB" id="A0ABD2ZDM5"/>
<sequence length="195" mass="21727">MAENGDENIIGYEEEGMPWLLLPANVLDQEASLQKKDQLRYQKYHQPKRQHCSKSPATQPLHNSFWRSSLLKNQRTRNGTNTKSAFGGPGMQAVFLDSGPRSCGTGVFLPRRAGTHFHSSKPASPPVLLPSRVVQALNLNVHEIGLQIKSQKERTSKQSTMSSKKENISDASARLGSGGSQCYSQEIFLPKEWTY</sequence>
<comment type="caution">
    <text evidence="1">The sequence shown here is derived from an EMBL/GenBank/DDBJ whole genome shotgun (WGS) entry which is preliminary data.</text>
</comment>
<keyword evidence="2" id="KW-1185">Reference proteome</keyword>
<reference evidence="1 2" key="1">
    <citation type="submission" date="2024-11" db="EMBL/GenBank/DDBJ databases">
        <title>A near-complete genome assembly of Cinchona calisaya.</title>
        <authorList>
            <person name="Lian D.C."/>
            <person name="Zhao X.W."/>
            <person name="Wei L."/>
        </authorList>
    </citation>
    <scope>NUCLEOTIDE SEQUENCE [LARGE SCALE GENOMIC DNA]</scope>
    <source>
        <tissue evidence="1">Nenye</tissue>
    </source>
</reference>
<dbReference type="Proteomes" id="UP001630127">
    <property type="component" value="Unassembled WGS sequence"/>
</dbReference>